<evidence type="ECO:0000313" key="6">
    <source>
        <dbReference type="Proteomes" id="UP000054560"/>
    </source>
</evidence>
<dbReference type="Gene3D" id="1.25.40.10">
    <property type="entry name" value="Tetratricopeptide repeat domain"/>
    <property type="match status" value="3"/>
</dbReference>
<dbReference type="Proteomes" id="UP000054560">
    <property type="component" value="Unassembled WGS sequence"/>
</dbReference>
<feature type="domain" description="Smr" evidence="4">
    <location>
        <begin position="462"/>
        <end position="550"/>
    </location>
</feature>
<dbReference type="InterPro" id="IPR002885">
    <property type="entry name" value="PPR_rpt"/>
</dbReference>
<dbReference type="EMBL" id="KQ244050">
    <property type="protein sequence ID" value="KNC74831.1"/>
    <property type="molecule type" value="Genomic_DNA"/>
</dbReference>
<dbReference type="PANTHER" id="PTHR47447:SF17">
    <property type="entry name" value="OS12G0638900 PROTEIN"/>
    <property type="match status" value="1"/>
</dbReference>
<evidence type="ECO:0000256" key="1">
    <source>
        <dbReference type="ARBA" id="ARBA00022737"/>
    </source>
</evidence>
<evidence type="ECO:0000313" key="5">
    <source>
        <dbReference type="EMBL" id="KNC74831.1"/>
    </source>
</evidence>
<reference evidence="5 6" key="1">
    <citation type="submission" date="2011-02" db="EMBL/GenBank/DDBJ databases">
        <title>The Genome Sequence of Sphaeroforma arctica JP610.</title>
        <authorList>
            <consortium name="The Broad Institute Genome Sequencing Platform"/>
            <person name="Russ C."/>
            <person name="Cuomo C."/>
            <person name="Young S.K."/>
            <person name="Zeng Q."/>
            <person name="Gargeya S."/>
            <person name="Alvarado L."/>
            <person name="Berlin A."/>
            <person name="Chapman S.B."/>
            <person name="Chen Z."/>
            <person name="Freedman E."/>
            <person name="Gellesch M."/>
            <person name="Goldberg J."/>
            <person name="Griggs A."/>
            <person name="Gujja S."/>
            <person name="Heilman E."/>
            <person name="Heiman D."/>
            <person name="Howarth C."/>
            <person name="Mehta T."/>
            <person name="Neiman D."/>
            <person name="Pearson M."/>
            <person name="Roberts A."/>
            <person name="Saif S."/>
            <person name="Shea T."/>
            <person name="Shenoy N."/>
            <person name="Sisk P."/>
            <person name="Stolte C."/>
            <person name="Sykes S."/>
            <person name="White J."/>
            <person name="Yandava C."/>
            <person name="Burger G."/>
            <person name="Gray M.W."/>
            <person name="Holland P.W.H."/>
            <person name="King N."/>
            <person name="Lang F.B.F."/>
            <person name="Roger A.J."/>
            <person name="Ruiz-Trillo I."/>
            <person name="Haas B."/>
            <person name="Nusbaum C."/>
            <person name="Birren B."/>
        </authorList>
    </citation>
    <scope>NUCLEOTIDE SEQUENCE [LARGE SCALE GENOMIC DNA]</scope>
    <source>
        <strain evidence="5 6">JP610</strain>
    </source>
</reference>
<evidence type="ECO:0000259" key="4">
    <source>
        <dbReference type="PROSITE" id="PS50828"/>
    </source>
</evidence>
<sequence length="561" mass="62841">MATKHYNVPQKDIVRSDMVNRKRAKYSEKALTLAKHTRTVRANTTTVDGNNPVHIGRKPHRDENRKSGNRKTYRRSTVSVKELLQTAKGTKDYGEAGRVVDVLLDSGTLQTKDGLKALNIYKQSRQPHKCLRTLEYVRAKGGRLTALHYNPCIHALSASRNYTKAHSLFEAMQTHGIVPTVITYTTVVQMFLKEGNMVKAMALFQDMSVAGVEPNLWTYSVLMSELSNSGQWEAAMRLYEELESKGLEHNTVTCNAALKACAEGLQWGRAISIFNQMGTKGIERDTITYNSTISACANGGQWGKAVELFDEMERKELNEIPSPTVWIKAVELFDEMKKKELERNIVTYNSTISACANGGQWAKAVELFDEMKIKGIGRDVFTYNTAITACERGGQWQKAVALFDEMADIKVERNEVSYNTVVQALGAHSRGYARVDSLYEEMILKFAAFKKDWSVFNRTNKLDLHNHSVYLAQAAIRRLLRKLQKQGDSRSAHNAKQKIVIVVGKGNNSVGDTVLRKAVQAQLQALAPPIASHTLPDNPGRLGLVRTHLDNWVAQNAKVIR</sequence>
<dbReference type="InterPro" id="IPR011990">
    <property type="entry name" value="TPR-like_helical_dom_sf"/>
</dbReference>
<dbReference type="RefSeq" id="XP_014148733.1">
    <property type="nucleotide sequence ID" value="XM_014293258.1"/>
</dbReference>
<evidence type="ECO:0000256" key="3">
    <source>
        <dbReference type="SAM" id="MobiDB-lite"/>
    </source>
</evidence>
<organism evidence="5 6">
    <name type="scientific">Sphaeroforma arctica JP610</name>
    <dbReference type="NCBI Taxonomy" id="667725"/>
    <lineage>
        <taxon>Eukaryota</taxon>
        <taxon>Ichthyosporea</taxon>
        <taxon>Ichthyophonida</taxon>
        <taxon>Sphaeroforma</taxon>
    </lineage>
</organism>
<gene>
    <name evidence="5" type="ORF">SARC_12632</name>
</gene>
<feature type="compositionally biased region" description="Polar residues" evidence="3">
    <location>
        <begin position="40"/>
        <end position="49"/>
    </location>
</feature>
<dbReference type="InterPro" id="IPR036063">
    <property type="entry name" value="Smr_dom_sf"/>
</dbReference>
<accession>A0A0L0FEB8</accession>
<dbReference type="PROSITE" id="PS51375">
    <property type="entry name" value="PPR"/>
    <property type="match status" value="7"/>
</dbReference>
<dbReference type="Pfam" id="PF13041">
    <property type="entry name" value="PPR_2"/>
    <property type="match status" value="3"/>
</dbReference>
<name>A0A0L0FEB8_9EUKA</name>
<feature type="region of interest" description="Disordered" evidence="3">
    <location>
        <begin position="38"/>
        <end position="74"/>
    </location>
</feature>
<dbReference type="GeneID" id="25913136"/>
<feature type="repeat" description="PPR" evidence="2">
    <location>
        <begin position="379"/>
        <end position="413"/>
    </location>
</feature>
<dbReference type="InterPro" id="IPR002625">
    <property type="entry name" value="Smr_dom"/>
</dbReference>
<dbReference type="SUPFAM" id="SSF160443">
    <property type="entry name" value="SMR domain-like"/>
    <property type="match status" value="1"/>
</dbReference>
<dbReference type="PROSITE" id="PS50828">
    <property type="entry name" value="SMR"/>
    <property type="match status" value="1"/>
</dbReference>
<evidence type="ECO:0000256" key="2">
    <source>
        <dbReference type="PROSITE-ProRule" id="PRU00708"/>
    </source>
</evidence>
<dbReference type="Pfam" id="PF01535">
    <property type="entry name" value="PPR"/>
    <property type="match status" value="2"/>
</dbReference>
<feature type="repeat" description="PPR" evidence="2">
    <location>
        <begin position="145"/>
        <end position="179"/>
    </location>
</feature>
<feature type="repeat" description="PPR" evidence="2">
    <location>
        <begin position="250"/>
        <end position="284"/>
    </location>
</feature>
<dbReference type="AlphaFoldDB" id="A0A0L0FEB8"/>
<dbReference type="NCBIfam" id="TIGR00756">
    <property type="entry name" value="PPR"/>
    <property type="match status" value="7"/>
</dbReference>
<keyword evidence="1" id="KW-0677">Repeat</keyword>
<dbReference type="PANTHER" id="PTHR47447">
    <property type="entry name" value="OS03G0856100 PROTEIN"/>
    <property type="match status" value="1"/>
</dbReference>
<feature type="repeat" description="PPR" evidence="2">
    <location>
        <begin position="180"/>
        <end position="214"/>
    </location>
</feature>
<proteinExistence type="predicted"/>
<protein>
    <recommendedName>
        <fullName evidence="4">Smr domain-containing protein</fullName>
    </recommendedName>
</protein>
<feature type="repeat" description="PPR" evidence="2">
    <location>
        <begin position="215"/>
        <end position="249"/>
    </location>
</feature>
<feature type="repeat" description="PPR" evidence="2">
    <location>
        <begin position="344"/>
        <end position="378"/>
    </location>
</feature>
<dbReference type="eggNOG" id="KOG4197">
    <property type="taxonomic scope" value="Eukaryota"/>
</dbReference>
<dbReference type="Pfam" id="PF01713">
    <property type="entry name" value="Smr"/>
    <property type="match status" value="1"/>
</dbReference>
<keyword evidence="6" id="KW-1185">Reference proteome</keyword>
<dbReference type="OrthoDB" id="185373at2759"/>
<dbReference type="STRING" id="667725.A0A0L0FEB8"/>
<dbReference type="Gene3D" id="3.30.1370.110">
    <property type="match status" value="1"/>
</dbReference>
<feature type="repeat" description="PPR" evidence="2">
    <location>
        <begin position="285"/>
        <end position="319"/>
    </location>
</feature>